<dbReference type="AlphaFoldDB" id="A0A9J5YK69"/>
<dbReference type="OrthoDB" id="1328429at2759"/>
<reference evidence="1 2" key="1">
    <citation type="submission" date="2020-09" db="EMBL/GenBank/DDBJ databases">
        <title>De no assembly of potato wild relative species, Solanum commersonii.</title>
        <authorList>
            <person name="Cho K."/>
        </authorList>
    </citation>
    <scope>NUCLEOTIDE SEQUENCE [LARGE SCALE GENOMIC DNA]</scope>
    <source>
        <strain evidence="1">LZ3.2</strain>
        <tissue evidence="1">Leaf</tissue>
    </source>
</reference>
<evidence type="ECO:0000313" key="1">
    <source>
        <dbReference type="EMBL" id="KAG5599350.1"/>
    </source>
</evidence>
<comment type="caution">
    <text evidence="1">The sequence shown here is derived from an EMBL/GenBank/DDBJ whole genome shotgun (WGS) entry which is preliminary data.</text>
</comment>
<evidence type="ECO:0000313" key="2">
    <source>
        <dbReference type="Proteomes" id="UP000824120"/>
    </source>
</evidence>
<name>A0A9J5YK69_SOLCO</name>
<keyword evidence="2" id="KW-1185">Reference proteome</keyword>
<gene>
    <name evidence="1" type="ORF">H5410_030720</name>
</gene>
<proteinExistence type="predicted"/>
<organism evidence="1 2">
    <name type="scientific">Solanum commersonii</name>
    <name type="common">Commerson's wild potato</name>
    <name type="synonym">Commerson's nightshade</name>
    <dbReference type="NCBI Taxonomy" id="4109"/>
    <lineage>
        <taxon>Eukaryota</taxon>
        <taxon>Viridiplantae</taxon>
        <taxon>Streptophyta</taxon>
        <taxon>Embryophyta</taxon>
        <taxon>Tracheophyta</taxon>
        <taxon>Spermatophyta</taxon>
        <taxon>Magnoliopsida</taxon>
        <taxon>eudicotyledons</taxon>
        <taxon>Gunneridae</taxon>
        <taxon>Pentapetalae</taxon>
        <taxon>asterids</taxon>
        <taxon>lamiids</taxon>
        <taxon>Solanales</taxon>
        <taxon>Solanaceae</taxon>
        <taxon>Solanoideae</taxon>
        <taxon>Solaneae</taxon>
        <taxon>Solanum</taxon>
    </lineage>
</organism>
<accession>A0A9J5YK69</accession>
<dbReference type="Proteomes" id="UP000824120">
    <property type="component" value="Chromosome 6"/>
</dbReference>
<protein>
    <submittedName>
        <fullName evidence="1">Uncharacterized protein</fullName>
    </submittedName>
</protein>
<dbReference type="EMBL" id="JACXVP010000006">
    <property type="protein sequence ID" value="KAG5599350.1"/>
    <property type="molecule type" value="Genomic_DNA"/>
</dbReference>
<sequence>MARRISNQDGDQNEMINNYLEAVKKNLLLNITHYAKSDSSMRSETSDDTHDAQPYELLYGSSSNSPIIQRGAMSLFNLNSKAQGATSPVHLEDIPKNNPLYSQLQAYLSQKQSDTFASIAKDDVDDIKSYQKVEKREMIFLLENSKIQRKEEPWKIFQWYLLNGLYLTGESYKTRPYYKILLISTSVEFQHFSGYNTSENVYNFSKVQQDSNDACKCQGDICHCEHDEFYNLQSQFEDMNMFPITKDNVLELLKEVIDNSLHEKIIQMASGKTSPSPSNSNDKKGKEEFNYSTPYSLFEVHNRLSSKQTMVIRDTSFDGLKGEIEQLKEEIEYMKQNHIICDHRLTQIESANSKGKNKVLPLNRDLKELICWKIIDGRVMDPFLSIEEANTYYDAYWE</sequence>